<dbReference type="GO" id="GO:0016757">
    <property type="term" value="F:glycosyltransferase activity"/>
    <property type="evidence" value="ECO:0007669"/>
    <property type="project" value="UniProtKB-KW"/>
</dbReference>
<protein>
    <submittedName>
        <fullName evidence="4">Glycosyltransferase, group 2 family protein</fullName>
        <ecNumber evidence="4">2.4.-.-</ecNumber>
    </submittedName>
</protein>
<gene>
    <name evidence="4" type="ORF">HMPREF0513_00640</name>
</gene>
<dbReference type="RefSeq" id="WP_003685779.1">
    <property type="nucleotide sequence ID" value="NZ_GG704700.1"/>
</dbReference>
<dbReference type="PANTHER" id="PTHR22916:SF51">
    <property type="entry name" value="GLYCOSYLTRANSFERASE EPSH-RELATED"/>
    <property type="match status" value="1"/>
</dbReference>
<accession>D0DSK1</accession>
<evidence type="ECO:0000256" key="1">
    <source>
        <dbReference type="ARBA" id="ARBA00022676"/>
    </source>
</evidence>
<dbReference type="EMBL" id="GG704700">
    <property type="protein sequence ID" value="EEX26262.1"/>
    <property type="molecule type" value="Genomic_DNA"/>
</dbReference>
<name>D0DSK1_LIMFE</name>
<dbReference type="SUPFAM" id="SSF53448">
    <property type="entry name" value="Nucleotide-diphospho-sugar transferases"/>
    <property type="match status" value="1"/>
</dbReference>
<dbReference type="Pfam" id="PF00535">
    <property type="entry name" value="Glycos_transf_2"/>
    <property type="match status" value="1"/>
</dbReference>
<dbReference type="AlphaFoldDB" id="D0DSK1"/>
<organism evidence="4">
    <name type="scientific">Limosilactobacillus fermentum 28-3-CHN</name>
    <dbReference type="NCBI Taxonomy" id="575599"/>
    <lineage>
        <taxon>Bacteria</taxon>
        <taxon>Bacillati</taxon>
        <taxon>Bacillota</taxon>
        <taxon>Bacilli</taxon>
        <taxon>Lactobacillales</taxon>
        <taxon>Lactobacillaceae</taxon>
        <taxon>Limosilactobacillus</taxon>
    </lineage>
</organism>
<keyword evidence="1 4" id="KW-0328">Glycosyltransferase</keyword>
<dbReference type="HOGENOM" id="CLU_025996_25_1_9"/>
<dbReference type="Gene3D" id="3.90.550.10">
    <property type="entry name" value="Spore Coat Polysaccharide Biosynthesis Protein SpsA, Chain A"/>
    <property type="match status" value="1"/>
</dbReference>
<dbReference type="Proteomes" id="UP000004920">
    <property type="component" value="Unassembled WGS sequence"/>
</dbReference>
<dbReference type="EC" id="2.4.-.-" evidence="4"/>
<proteinExistence type="predicted"/>
<reference evidence="4" key="1">
    <citation type="submission" date="2009-08" db="EMBL/GenBank/DDBJ databases">
        <title>The Genome Sequence of Lactobacillus fermentum 28-3-CHN.</title>
        <authorList>
            <consortium name="The Broad Institute Genome Sequencing Platform"/>
            <person name="Ward D."/>
            <person name="Feldgarden M."/>
            <person name="Earl A."/>
            <person name="Young S.K."/>
            <person name="Zeng Q."/>
            <person name="Koehrsen M."/>
            <person name="Alvarado L."/>
            <person name="Berlin A."/>
            <person name="Bochicchio J."/>
            <person name="Borenstein D."/>
            <person name="Chapman S.B."/>
            <person name="Chen Z."/>
            <person name="Engels R."/>
            <person name="Freedman E."/>
            <person name="Gellesch M."/>
            <person name="Goldberg J."/>
            <person name="Griggs A."/>
            <person name="Gujja S."/>
            <person name="Heilman E."/>
            <person name="Heiman D."/>
            <person name="Hepburn T."/>
            <person name="Howarth C."/>
            <person name="Jen D."/>
            <person name="Larson L."/>
            <person name="Lewis B."/>
            <person name="Mehta T."/>
            <person name="Park D."/>
            <person name="Pearson M."/>
            <person name="Roberts A."/>
            <person name="Saif S."/>
            <person name="Shea T."/>
            <person name="Shenoy N."/>
            <person name="Sisk P."/>
            <person name="Stolte C."/>
            <person name="Sykes S."/>
            <person name="Thomson T."/>
            <person name="Walk T."/>
            <person name="White J."/>
            <person name="Yandava C."/>
            <person name="Liu Y."/>
            <person name="Xu Q."/>
            <person name="Haas B."/>
            <person name="Nusbaum C."/>
            <person name="Birren B."/>
        </authorList>
    </citation>
    <scope>NUCLEOTIDE SEQUENCE</scope>
    <source>
        <strain evidence="4">28-3-CHN</strain>
    </source>
</reference>
<evidence type="ECO:0000256" key="2">
    <source>
        <dbReference type="ARBA" id="ARBA00022679"/>
    </source>
</evidence>
<keyword evidence="2 4" id="KW-0808">Transferase</keyword>
<dbReference type="CDD" id="cd00761">
    <property type="entry name" value="Glyco_tranf_GTA_type"/>
    <property type="match status" value="1"/>
</dbReference>
<dbReference type="PANTHER" id="PTHR22916">
    <property type="entry name" value="GLYCOSYLTRANSFERASE"/>
    <property type="match status" value="1"/>
</dbReference>
<evidence type="ECO:0000313" key="4">
    <source>
        <dbReference type="EMBL" id="EEX26262.1"/>
    </source>
</evidence>
<evidence type="ECO:0000259" key="3">
    <source>
        <dbReference type="Pfam" id="PF00535"/>
    </source>
</evidence>
<feature type="domain" description="Glycosyltransferase 2-like" evidence="3">
    <location>
        <begin position="3"/>
        <end position="144"/>
    </location>
</feature>
<sequence>MISIIIPLYNKGKYIEGCLLSILDQSYTDYEVIVVDDGSTDNSLEVVRELKKKDPRIKIYTNAHGGVSTARNTGLENANGEYITFVDADDTLVDNYLERLLGFKDADLVVSGLIEESNERNRINAKTGEIRRLNFSEFMFNYQNFPIFSIVCTKLYKSNIILKNNIRFRDRQYGEDTFFVMNYVSHCENIVVIDYFGYVNQILEQTLSRKYIQNMWEVVEPIPSELNNVFDLRHGKEWQYLYIRSIKLSLLNNRNRTEIFREECNEIAANDDFKYLSLLKSKRVSDLIIVILFKMKLHSFLQLLYKRIYR</sequence>
<dbReference type="InterPro" id="IPR029044">
    <property type="entry name" value="Nucleotide-diphossugar_trans"/>
</dbReference>
<dbReference type="InterPro" id="IPR001173">
    <property type="entry name" value="Glyco_trans_2-like"/>
</dbReference>